<comment type="caution">
    <text evidence="1">The sequence shown here is derived from an EMBL/GenBank/DDBJ whole genome shotgun (WGS) entry which is preliminary data.</text>
</comment>
<dbReference type="EMBL" id="LBQB01000005">
    <property type="protein sequence ID" value="KKP69554.1"/>
    <property type="molecule type" value="Genomic_DNA"/>
</dbReference>
<gene>
    <name evidence="1" type="ORF">UR67_C0005G0043</name>
</gene>
<evidence type="ECO:0000313" key="2">
    <source>
        <dbReference type="Proteomes" id="UP000034581"/>
    </source>
</evidence>
<accession>A0A0G0BJ81</accession>
<dbReference type="AlphaFoldDB" id="A0A0G0BJ81"/>
<protein>
    <submittedName>
        <fullName evidence="1">Uncharacterized protein</fullName>
    </submittedName>
</protein>
<evidence type="ECO:0000313" key="1">
    <source>
        <dbReference type="EMBL" id="KKP69554.1"/>
    </source>
</evidence>
<proteinExistence type="predicted"/>
<sequence>MSGPVEDMAQRAGQYKAEQEIARFNQMRDELDTIESDPNASEGKKVQARRGFFERLLHAKREIYDTGTLGYLMATLGFNWLRQTMHHAKHAFVKGQMEVLKTEADAIKVEHMQTELFNMHVEEGHTMQVQDAFFGYTGGAVKELSKLAAHAFWVRDVDIYCPLDRKEVVSGLIHGHENAFTFRELARAYNAHYDLYYPMLLEKFEKGEINEKEFQKYGFHRRQSERIKGIGAIREDDDPRKTDMTLPELYSLGVWLFGEKSNPDEDRVLVKKESGVLRDEQHLEIPDNKKYIEEWQKATGFTEDVMYGDRDYWTKWIMFQLKAPTMFNVALRKMGYKVDFHGEINDEKARKNAKYGDVIGKYYGHNNDYYHRSLSMGVGGQIGRAQMRNRQEAEDRLSEVAELVELLKKEHPTTDEQTRIAELVDREDARMDAESIDQGILNTVADTIVRRKAQEEHWELDPHKQTKEERTKVENYRKWVQKRLQQRWAESQGKRATNVGEVRDFADKQAWDIWDDASSEEQ</sequence>
<name>A0A0G0BJ81_UNCC3</name>
<organism evidence="1 2">
    <name type="scientific">candidate division CPR3 bacterium GW2011_GWF2_35_18</name>
    <dbReference type="NCBI Taxonomy" id="1618350"/>
    <lineage>
        <taxon>Bacteria</taxon>
        <taxon>Bacteria division CPR3</taxon>
    </lineage>
</organism>
<dbReference type="STRING" id="1618350.UR67_C0005G0043"/>
<dbReference type="Proteomes" id="UP000034581">
    <property type="component" value="Unassembled WGS sequence"/>
</dbReference>
<reference evidence="1 2" key="1">
    <citation type="journal article" date="2015" name="Nature">
        <title>rRNA introns, odd ribosomes, and small enigmatic genomes across a large radiation of phyla.</title>
        <authorList>
            <person name="Brown C.T."/>
            <person name="Hug L.A."/>
            <person name="Thomas B.C."/>
            <person name="Sharon I."/>
            <person name="Castelle C.J."/>
            <person name="Singh A."/>
            <person name="Wilkins M.J."/>
            <person name="Williams K.H."/>
            <person name="Banfield J.F."/>
        </authorList>
    </citation>
    <scope>NUCLEOTIDE SEQUENCE [LARGE SCALE GENOMIC DNA]</scope>
</reference>